<dbReference type="Pfam" id="PF12399">
    <property type="entry name" value="BCA_ABC_TP_C"/>
    <property type="match status" value="1"/>
</dbReference>
<evidence type="ECO:0000256" key="2">
    <source>
        <dbReference type="ARBA" id="ARBA00022741"/>
    </source>
</evidence>
<keyword evidence="3" id="KW-0067">ATP-binding</keyword>
<accession>A0A6J7AAG4</accession>
<gene>
    <name evidence="6" type="ORF">UFOPK3166_00879</name>
</gene>
<dbReference type="InterPro" id="IPR027417">
    <property type="entry name" value="P-loop_NTPase"/>
</dbReference>
<evidence type="ECO:0000259" key="4">
    <source>
        <dbReference type="Pfam" id="PF00005"/>
    </source>
</evidence>
<organism evidence="6">
    <name type="scientific">freshwater metagenome</name>
    <dbReference type="NCBI Taxonomy" id="449393"/>
    <lineage>
        <taxon>unclassified sequences</taxon>
        <taxon>metagenomes</taxon>
        <taxon>ecological metagenomes</taxon>
    </lineage>
</organism>
<dbReference type="PANTHER" id="PTHR45772">
    <property type="entry name" value="CONSERVED COMPONENT OF ABC TRANSPORTER FOR NATURAL AMINO ACIDS-RELATED"/>
    <property type="match status" value="1"/>
</dbReference>
<dbReference type="InterPro" id="IPR032823">
    <property type="entry name" value="BCA_ABC_TP_C"/>
</dbReference>
<keyword evidence="2" id="KW-0547">Nucleotide-binding</keyword>
<evidence type="ECO:0000256" key="1">
    <source>
        <dbReference type="ARBA" id="ARBA00022448"/>
    </source>
</evidence>
<proteinExistence type="predicted"/>
<dbReference type="InterPro" id="IPR003439">
    <property type="entry name" value="ABC_transporter-like_ATP-bd"/>
</dbReference>
<dbReference type="Gene3D" id="3.40.50.300">
    <property type="entry name" value="P-loop containing nucleotide triphosphate hydrolases"/>
    <property type="match status" value="1"/>
</dbReference>
<dbReference type="Pfam" id="PF00005">
    <property type="entry name" value="ABC_tran"/>
    <property type="match status" value="1"/>
</dbReference>
<dbReference type="AlphaFoldDB" id="A0A6J7AAG4"/>
<sequence>MMGADKHKNSFFIKDMLGLSSSNESSLKDRAMDALAWAGAADLCDLSPSELTYPDSKRVAMARALVMQPKLLLLDEPAAGLGQDEIDTLAKLIKDLKRKCAILIVEHHVDFVSHISDEVYVLNFGKVIASGSFETVKRDPAVVAAYLGTDSDTHGGAL</sequence>
<evidence type="ECO:0000313" key="6">
    <source>
        <dbReference type="EMBL" id="CAB4829805.1"/>
    </source>
</evidence>
<keyword evidence="1" id="KW-0813">Transport</keyword>
<evidence type="ECO:0000256" key="3">
    <source>
        <dbReference type="ARBA" id="ARBA00022840"/>
    </source>
</evidence>
<dbReference type="GO" id="GO:0005886">
    <property type="term" value="C:plasma membrane"/>
    <property type="evidence" value="ECO:0007669"/>
    <property type="project" value="TreeGrafter"/>
</dbReference>
<protein>
    <submittedName>
        <fullName evidence="6">Unannotated protein</fullName>
    </submittedName>
</protein>
<reference evidence="6" key="1">
    <citation type="submission" date="2020-05" db="EMBL/GenBank/DDBJ databases">
        <authorList>
            <person name="Chiriac C."/>
            <person name="Salcher M."/>
            <person name="Ghai R."/>
            <person name="Kavagutti S V."/>
        </authorList>
    </citation>
    <scope>NUCLEOTIDE SEQUENCE</scope>
</reference>
<dbReference type="SUPFAM" id="SSF52540">
    <property type="entry name" value="P-loop containing nucleoside triphosphate hydrolases"/>
    <property type="match status" value="1"/>
</dbReference>
<evidence type="ECO:0000259" key="5">
    <source>
        <dbReference type="Pfam" id="PF12399"/>
    </source>
</evidence>
<dbReference type="GO" id="GO:0016887">
    <property type="term" value="F:ATP hydrolysis activity"/>
    <property type="evidence" value="ECO:0007669"/>
    <property type="project" value="InterPro"/>
</dbReference>
<dbReference type="PANTHER" id="PTHR45772:SF4">
    <property type="entry name" value="ABC TRANSPORTER ATP-BINDING PROTEIN"/>
    <property type="match status" value="1"/>
</dbReference>
<dbReference type="InterPro" id="IPR051120">
    <property type="entry name" value="ABC_AA/LPS_Transport"/>
</dbReference>
<name>A0A6J7AAG4_9ZZZZ</name>
<dbReference type="EMBL" id="CAFABD010000143">
    <property type="protein sequence ID" value="CAB4829805.1"/>
    <property type="molecule type" value="Genomic_DNA"/>
</dbReference>
<dbReference type="GO" id="GO:0005524">
    <property type="term" value="F:ATP binding"/>
    <property type="evidence" value="ECO:0007669"/>
    <property type="project" value="UniProtKB-KW"/>
</dbReference>
<feature type="domain" description="Branched-chain amino acid ATP-binding cassette transporter C-terminal" evidence="5">
    <location>
        <begin position="126"/>
        <end position="150"/>
    </location>
</feature>
<feature type="domain" description="ABC transporter" evidence="4">
    <location>
        <begin position="26"/>
        <end position="78"/>
    </location>
</feature>